<dbReference type="GO" id="GO:0032259">
    <property type="term" value="P:methylation"/>
    <property type="evidence" value="ECO:0007669"/>
    <property type="project" value="UniProtKB-KW"/>
</dbReference>
<dbReference type="OrthoDB" id="9765084at2"/>
<dbReference type="PROSITE" id="PS51556">
    <property type="entry name" value="SAM_MT_MG_PIX"/>
    <property type="match status" value="1"/>
</dbReference>
<evidence type="ECO:0000256" key="1">
    <source>
        <dbReference type="ARBA" id="ARBA00022603"/>
    </source>
</evidence>
<evidence type="ECO:0000256" key="4">
    <source>
        <dbReference type="NCBIfam" id="TIGR02021"/>
    </source>
</evidence>
<evidence type="ECO:0000256" key="2">
    <source>
        <dbReference type="ARBA" id="ARBA00022679"/>
    </source>
</evidence>
<dbReference type="SUPFAM" id="SSF53335">
    <property type="entry name" value="S-adenosyl-L-methionine-dependent methyltransferases"/>
    <property type="match status" value="1"/>
</dbReference>
<dbReference type="Gene3D" id="3.40.50.150">
    <property type="entry name" value="Vaccinia Virus protein VP39"/>
    <property type="match status" value="1"/>
</dbReference>
<keyword evidence="8" id="KW-1185">Reference proteome</keyword>
<dbReference type="InterPro" id="IPR007848">
    <property type="entry name" value="Small_mtfrase_dom"/>
</dbReference>
<evidence type="ECO:0000259" key="6">
    <source>
        <dbReference type="Pfam" id="PF07109"/>
    </source>
</evidence>
<dbReference type="PANTHER" id="PTHR43464:SF19">
    <property type="entry name" value="UBIQUINONE BIOSYNTHESIS O-METHYLTRANSFERASE, MITOCHONDRIAL"/>
    <property type="match status" value="1"/>
</dbReference>
<dbReference type="GO" id="GO:0015995">
    <property type="term" value="P:chlorophyll biosynthetic process"/>
    <property type="evidence" value="ECO:0007669"/>
    <property type="project" value="UniProtKB-UniRule"/>
</dbReference>
<protein>
    <recommendedName>
        <fullName evidence="4">Magnesium protoporphyrin IX methyltransferase</fullName>
        <ecNumber evidence="4">2.1.1.11</ecNumber>
    </recommendedName>
</protein>
<dbReference type="EMBL" id="FODT01000003">
    <property type="protein sequence ID" value="SEO61135.1"/>
    <property type="molecule type" value="Genomic_DNA"/>
</dbReference>
<dbReference type="Proteomes" id="UP000199615">
    <property type="component" value="Unassembled WGS sequence"/>
</dbReference>
<dbReference type="PANTHER" id="PTHR43464">
    <property type="entry name" value="METHYLTRANSFERASE"/>
    <property type="match status" value="1"/>
</dbReference>
<sequence length="233" mass="25546">MALGSYIERRGELETYFDRTAADTWAKLTSDAPVSGIRATVRAGRDEMRNTLLSWLPADMTGTRLLDAGCGTGALSIAAARRGAKVLAIDLSPTLVGVARERLPEDIDPAAIDFRSGDMLDPQLGEFDFVVAMDSLIHYLPHDICRILATLASRTRQSMAVTFAPKTPALALMHFVGGFFPRADRAPAIEPVSEKTLLKLISEDQALQQWQPGRTHRVSSGFYTSQALEMIRR</sequence>
<dbReference type="AlphaFoldDB" id="A0A1H8R3U0"/>
<keyword evidence="2 7" id="KW-0808">Transferase</keyword>
<proteinExistence type="predicted"/>
<dbReference type="InterPro" id="IPR010251">
    <property type="entry name" value="Mg_prot_MeTrfase"/>
</dbReference>
<dbReference type="NCBIfam" id="TIGR02021">
    <property type="entry name" value="BchM-ChlM"/>
    <property type="match status" value="1"/>
</dbReference>
<reference evidence="8" key="1">
    <citation type="submission" date="2016-10" db="EMBL/GenBank/DDBJ databases">
        <authorList>
            <person name="Varghese N."/>
            <person name="Submissions S."/>
        </authorList>
    </citation>
    <scope>NUCLEOTIDE SEQUENCE [LARGE SCALE GENOMIC DNA]</scope>
    <source>
        <strain evidence="8">DSM 123</strain>
    </source>
</reference>
<dbReference type="InterPro" id="IPR029063">
    <property type="entry name" value="SAM-dependent_MTases_sf"/>
</dbReference>
<dbReference type="RefSeq" id="WP_011504118.1">
    <property type="nucleotide sequence ID" value="NZ_FODT01000003.1"/>
</dbReference>
<evidence type="ECO:0000259" key="5">
    <source>
        <dbReference type="Pfam" id="PF05175"/>
    </source>
</evidence>
<feature type="domain" description="Methyltransferase small" evidence="5">
    <location>
        <begin position="46"/>
        <end position="131"/>
    </location>
</feature>
<evidence type="ECO:0000256" key="3">
    <source>
        <dbReference type="ARBA" id="ARBA00022691"/>
    </source>
</evidence>
<dbReference type="CDD" id="cd02440">
    <property type="entry name" value="AdoMet_MTases"/>
    <property type="match status" value="1"/>
</dbReference>
<evidence type="ECO:0000313" key="7">
    <source>
        <dbReference type="EMBL" id="SEO61135.1"/>
    </source>
</evidence>
<dbReference type="InterPro" id="IPR010940">
    <property type="entry name" value="Mg_prot_MeTrfase_C"/>
</dbReference>
<feature type="domain" description="Magnesium-protoporphyrin IX methyltransferase C-terminal" evidence="6">
    <location>
        <begin position="132"/>
        <end position="232"/>
    </location>
</feature>
<dbReference type="Pfam" id="PF05175">
    <property type="entry name" value="MTS"/>
    <property type="match status" value="1"/>
</dbReference>
<gene>
    <name evidence="7" type="ORF">SAMN05444123_103485</name>
</gene>
<dbReference type="Pfam" id="PF07109">
    <property type="entry name" value="Mg-por_mtran_C"/>
    <property type="match status" value="1"/>
</dbReference>
<name>A0A1H8R3U0_9BRAD</name>
<evidence type="ECO:0000313" key="8">
    <source>
        <dbReference type="Proteomes" id="UP000199615"/>
    </source>
</evidence>
<dbReference type="GO" id="GO:0046406">
    <property type="term" value="F:magnesium protoporphyrin IX methyltransferase activity"/>
    <property type="evidence" value="ECO:0007669"/>
    <property type="project" value="UniProtKB-UniRule"/>
</dbReference>
<accession>A0A1H8R3U0</accession>
<keyword evidence="1 7" id="KW-0489">Methyltransferase</keyword>
<keyword evidence="3" id="KW-0949">S-adenosyl-L-methionine</keyword>
<organism evidence="7 8">
    <name type="scientific">Rhodopseudomonas pseudopalustris</name>
    <dbReference type="NCBI Taxonomy" id="1513892"/>
    <lineage>
        <taxon>Bacteria</taxon>
        <taxon>Pseudomonadati</taxon>
        <taxon>Pseudomonadota</taxon>
        <taxon>Alphaproteobacteria</taxon>
        <taxon>Hyphomicrobiales</taxon>
        <taxon>Nitrobacteraceae</taxon>
        <taxon>Rhodopseudomonas</taxon>
    </lineage>
</organism>
<dbReference type="EC" id="2.1.1.11" evidence="4"/>